<feature type="region of interest" description="Disordered" evidence="1">
    <location>
        <begin position="751"/>
        <end position="782"/>
    </location>
</feature>
<dbReference type="OrthoDB" id="3439521at2"/>
<evidence type="ECO:0000256" key="1">
    <source>
        <dbReference type="SAM" id="MobiDB-lite"/>
    </source>
</evidence>
<feature type="region of interest" description="Disordered" evidence="1">
    <location>
        <begin position="418"/>
        <end position="444"/>
    </location>
</feature>
<evidence type="ECO:0000313" key="3">
    <source>
        <dbReference type="Proteomes" id="UP000253318"/>
    </source>
</evidence>
<name>A0A368T2Z2_9ACTN</name>
<organism evidence="2 3">
    <name type="scientific">Marinitenerispora sediminis</name>
    <dbReference type="NCBI Taxonomy" id="1931232"/>
    <lineage>
        <taxon>Bacteria</taxon>
        <taxon>Bacillati</taxon>
        <taxon>Actinomycetota</taxon>
        <taxon>Actinomycetes</taxon>
        <taxon>Streptosporangiales</taxon>
        <taxon>Nocardiopsidaceae</taxon>
        <taxon>Marinitenerispora</taxon>
    </lineage>
</organism>
<comment type="caution">
    <text evidence="2">The sequence shown here is derived from an EMBL/GenBank/DDBJ whole genome shotgun (WGS) entry which is preliminary data.</text>
</comment>
<keyword evidence="3" id="KW-1185">Reference proteome</keyword>
<accession>A0A368T2Z2</accession>
<dbReference type="EMBL" id="QEIN01000128">
    <property type="protein sequence ID" value="RCV56468.1"/>
    <property type="molecule type" value="Genomic_DNA"/>
</dbReference>
<dbReference type="RefSeq" id="WP_114399157.1">
    <property type="nucleotide sequence ID" value="NZ_QEIM01000110.1"/>
</dbReference>
<proteinExistence type="predicted"/>
<dbReference type="AlphaFoldDB" id="A0A368T2Z2"/>
<reference evidence="2 3" key="1">
    <citation type="submission" date="2018-04" db="EMBL/GenBank/DDBJ databases">
        <title>Novel actinobacteria from marine sediment.</title>
        <authorList>
            <person name="Ng Z.Y."/>
            <person name="Tan G.Y.A."/>
        </authorList>
    </citation>
    <scope>NUCLEOTIDE SEQUENCE [LARGE SCALE GENOMIC DNA]</scope>
    <source>
        <strain evidence="2 3">TPS81</strain>
    </source>
</reference>
<gene>
    <name evidence="2" type="ORF">DEF24_16580</name>
</gene>
<evidence type="ECO:0000313" key="2">
    <source>
        <dbReference type="EMBL" id="RCV56468.1"/>
    </source>
</evidence>
<sequence length="857" mass="92669">MSTLGNTTAIQELLGAAGPQDWARQVAGLDDVLRAVLGPPRHSAWRLPAEFADAVLATEDTALVNGLVGAAALPPTALHQPSEEERAACRALRQRLAASGHPGVARQVLHRDSSWSLRERRTLLAAARPADPGWTGIGGMVSWLLQQGNTRVLRPAVVCALPGVARHALERAVGDLLPAEQLRALWSVYEHDGGLPALRALPADELRPEVAEALAGVTASGDPAPLRAALAEAEGTAGAIAELRDTSLRLRAELLELRATLDWAAVAEAAREQPFDEDATRALVERKDCPEEVGVLLFAAHPAVVAEYAARLGPELLAAPPAGAAGAKTVRVMVRRGFGRGLSGTDLLERGTPATAVLEAARQRPAAPERARVAWDGFTARLGELVEDRIGTDPERWRVLRARMRSFKGTVTELLDEVAGGGGRPPKPGWPDSGAMPEPGRSASPGGVRAAFLTLLNAAPACQAALLPHLDDRTLYDLFAHGTWRDAWLDHASAAADRRYAVALARRGSLDAEAIERLMRLDEPEVNAQLFLRASATAPQRERLLSGRPFDPARGTPLPLDPGLVEHLLRRSGGWRPRDPVDCADPRLLRHILRHIRVRGVVPQLRLLLNAWERHGPAEAKALIEEKLQPVTYSRNPFRRETKAAMKKLLAAEDPDSALVELRRKVAEGESAAWQIDAIRKEAWDNAELYREAHPWHWDELWKEHQREPFSVMSLAGLVNIPECPDTFRREAARTEQARDQWRDDAFSRLASHLPLPEPPPGTVTLPSGSGGTAGADLPDPDRARWSARLANDVPAENVLTQIADDSAADSARQELAVLLRATLDGNPEAWVLALRMLPEFSGSVAELLGTAAAAAS</sequence>
<protein>
    <submittedName>
        <fullName evidence="2">Uncharacterized protein</fullName>
    </submittedName>
</protein>
<dbReference type="Proteomes" id="UP000253318">
    <property type="component" value="Unassembled WGS sequence"/>
</dbReference>